<proteinExistence type="inferred from homology"/>
<dbReference type="SMART" id="SM00332">
    <property type="entry name" value="PP2Cc"/>
    <property type="match status" value="1"/>
</dbReference>
<evidence type="ECO:0000313" key="4">
    <source>
        <dbReference type="Proteomes" id="UP000807159"/>
    </source>
</evidence>
<evidence type="ECO:0000313" key="3">
    <source>
        <dbReference type="EMBL" id="KAH8518803.1"/>
    </source>
</evidence>
<dbReference type="PANTHER" id="PTHR12320">
    <property type="entry name" value="PROTEIN PHOSPHATASE 2C"/>
    <property type="match status" value="1"/>
</dbReference>
<keyword evidence="1" id="KW-0460">Magnesium</keyword>
<dbReference type="InterPro" id="IPR001932">
    <property type="entry name" value="PPM-type_phosphatase-like_dom"/>
</dbReference>
<dbReference type="Gene3D" id="3.60.40.10">
    <property type="entry name" value="PPM-type phosphatase domain"/>
    <property type="match status" value="1"/>
</dbReference>
<feature type="domain" description="PPM-type phosphatase" evidence="2">
    <location>
        <begin position="38"/>
        <end position="277"/>
    </location>
</feature>
<protein>
    <recommendedName>
        <fullName evidence="1">Protein phosphatase</fullName>
        <ecNumber evidence="1">3.1.3.16</ecNumber>
    </recommendedName>
</protein>
<reference evidence="3" key="1">
    <citation type="journal article" date="2021" name="J. Hered.">
        <title>Genome Assembly of Salicaceae Populus deltoides (Eastern Cottonwood) I-69 Based on Nanopore Sequencing and Hi-C Technologies.</title>
        <authorList>
            <person name="Bai S."/>
            <person name="Wu H."/>
            <person name="Zhang J."/>
            <person name="Pan Z."/>
            <person name="Zhao W."/>
            <person name="Li Z."/>
            <person name="Tong C."/>
        </authorList>
    </citation>
    <scope>NUCLEOTIDE SEQUENCE</scope>
    <source>
        <tissue evidence="3">Leaf</tissue>
    </source>
</reference>
<comment type="catalytic activity">
    <reaction evidence="1">
        <text>O-phospho-L-seryl-[protein] + H2O = L-seryl-[protein] + phosphate</text>
        <dbReference type="Rhea" id="RHEA:20629"/>
        <dbReference type="Rhea" id="RHEA-COMP:9863"/>
        <dbReference type="Rhea" id="RHEA-COMP:11604"/>
        <dbReference type="ChEBI" id="CHEBI:15377"/>
        <dbReference type="ChEBI" id="CHEBI:29999"/>
        <dbReference type="ChEBI" id="CHEBI:43474"/>
        <dbReference type="ChEBI" id="CHEBI:83421"/>
        <dbReference type="EC" id="3.1.3.16"/>
    </reaction>
</comment>
<keyword evidence="1" id="KW-0904">Protein phosphatase</keyword>
<evidence type="ECO:0000259" key="2">
    <source>
        <dbReference type="PROSITE" id="PS51746"/>
    </source>
</evidence>
<sequence length="296" mass="32557">MIIKKRRIAVRSQSNFQATVSVSDDDESGEKLRMNMGTCYFPKNIESNPESLGQDAHFICQERQTFGVADGVGGWAKKGIDSGIFARELMSNYLTSLRSLEPGQAVNLKKILLKAHSKTAAIGSSTACVVSLKGDRLCYANVGDSGFMVFRGKRLVYRSPTQQNYFNCPFSLGNWVGEGKRPVSVFLGEFDVEQGDIVVAGSDGVFDNLFGSEIEEILQESEGRPWPQDLAWTIATVASMNSTSEEYDSPFAIAAESEGIEHVGGKIDDITVIVAVIELDQPRVCQEEEEEEEEEE</sequence>
<comment type="similarity">
    <text evidence="1">Belongs to the PP2C family.</text>
</comment>
<name>A0A8T2ZMM5_POPDE</name>
<keyword evidence="1" id="KW-0479">Metal-binding</keyword>
<dbReference type="GO" id="GO:0046872">
    <property type="term" value="F:metal ion binding"/>
    <property type="evidence" value="ECO:0007669"/>
    <property type="project" value="UniProtKB-UniRule"/>
</dbReference>
<comment type="caution">
    <text evidence="3">The sequence shown here is derived from an EMBL/GenBank/DDBJ whole genome shotgun (WGS) entry which is preliminary data.</text>
</comment>
<dbReference type="AlphaFoldDB" id="A0A8T2ZMM5"/>
<comment type="cofactor">
    <cofactor evidence="1">
        <name>Mn(2+)</name>
        <dbReference type="ChEBI" id="CHEBI:29035"/>
    </cofactor>
</comment>
<dbReference type="InterPro" id="IPR039123">
    <property type="entry name" value="PPTC7"/>
</dbReference>
<dbReference type="GO" id="GO:0004722">
    <property type="term" value="F:protein serine/threonine phosphatase activity"/>
    <property type="evidence" value="ECO:0007669"/>
    <property type="project" value="UniProtKB-EC"/>
</dbReference>
<organism evidence="3 4">
    <name type="scientific">Populus deltoides</name>
    <name type="common">Eastern poplar</name>
    <name type="synonym">Eastern cottonwood</name>
    <dbReference type="NCBI Taxonomy" id="3696"/>
    <lineage>
        <taxon>Eukaryota</taxon>
        <taxon>Viridiplantae</taxon>
        <taxon>Streptophyta</taxon>
        <taxon>Embryophyta</taxon>
        <taxon>Tracheophyta</taxon>
        <taxon>Spermatophyta</taxon>
        <taxon>Magnoliopsida</taxon>
        <taxon>eudicotyledons</taxon>
        <taxon>Gunneridae</taxon>
        <taxon>Pentapetalae</taxon>
        <taxon>rosids</taxon>
        <taxon>fabids</taxon>
        <taxon>Malpighiales</taxon>
        <taxon>Salicaceae</taxon>
        <taxon>Saliceae</taxon>
        <taxon>Populus</taxon>
    </lineage>
</organism>
<dbReference type="SMART" id="SM00331">
    <property type="entry name" value="PP2C_SIG"/>
    <property type="match status" value="1"/>
</dbReference>
<accession>A0A8T2ZMM5</accession>
<comment type="catalytic activity">
    <reaction evidence="1">
        <text>O-phospho-L-threonyl-[protein] + H2O = L-threonyl-[protein] + phosphate</text>
        <dbReference type="Rhea" id="RHEA:47004"/>
        <dbReference type="Rhea" id="RHEA-COMP:11060"/>
        <dbReference type="Rhea" id="RHEA-COMP:11605"/>
        <dbReference type="ChEBI" id="CHEBI:15377"/>
        <dbReference type="ChEBI" id="CHEBI:30013"/>
        <dbReference type="ChEBI" id="CHEBI:43474"/>
        <dbReference type="ChEBI" id="CHEBI:61977"/>
        <dbReference type="EC" id="3.1.3.16"/>
    </reaction>
</comment>
<dbReference type="SUPFAM" id="SSF81606">
    <property type="entry name" value="PP2C-like"/>
    <property type="match status" value="1"/>
</dbReference>
<gene>
    <name evidence="3" type="ORF">H0E87_000604</name>
</gene>
<comment type="cofactor">
    <cofactor evidence="1">
        <name>Mg(2+)</name>
        <dbReference type="ChEBI" id="CHEBI:18420"/>
    </cofactor>
</comment>
<dbReference type="PROSITE" id="PS51746">
    <property type="entry name" value="PPM_2"/>
    <property type="match status" value="1"/>
</dbReference>
<keyword evidence="1" id="KW-0464">Manganese</keyword>
<keyword evidence="1" id="KW-0378">Hydrolase</keyword>
<evidence type="ECO:0000256" key="1">
    <source>
        <dbReference type="RuleBase" id="RU366020"/>
    </source>
</evidence>
<keyword evidence="4" id="KW-1185">Reference proteome</keyword>
<dbReference type="EC" id="3.1.3.16" evidence="1"/>
<dbReference type="EMBL" id="JACEGQ020000001">
    <property type="protein sequence ID" value="KAH8518803.1"/>
    <property type="molecule type" value="Genomic_DNA"/>
</dbReference>
<dbReference type="PANTHER" id="PTHR12320:SF14">
    <property type="entry name" value="PROTEIN PHOSPHATASE"/>
    <property type="match status" value="1"/>
</dbReference>
<dbReference type="Proteomes" id="UP000807159">
    <property type="component" value="Chromosome 1"/>
</dbReference>
<dbReference type="InterPro" id="IPR036457">
    <property type="entry name" value="PPM-type-like_dom_sf"/>
</dbReference>